<sequence length="143" mass="15563">MKATTILAAAVAALSGTAYGKEYTPVYLPAPENWVPSHFVWPTRILAGFNDAYSPYSQVTFTEMLKVRCDADSECSAIVQYSSIPANPPGVRRWFGYLLAGPPVEPQDFMRETDPAHVVQDSKAFHAVPSPIGAPQQNATVPH</sequence>
<keyword evidence="3" id="KW-1185">Reference proteome</keyword>
<reference evidence="2 3" key="1">
    <citation type="submission" date="2017-10" db="EMBL/GenBank/DDBJ databases">
        <title>Comparative genomics in systemic dimorphic fungi from Ajellomycetaceae.</title>
        <authorList>
            <person name="Munoz J.F."/>
            <person name="Mcewen J.G."/>
            <person name="Clay O.K."/>
            <person name="Cuomo C.A."/>
        </authorList>
    </citation>
    <scope>NUCLEOTIDE SEQUENCE [LARGE SCALE GENOMIC DNA]</scope>
    <source>
        <strain evidence="2 3">UAMH130</strain>
    </source>
</reference>
<gene>
    <name evidence="2" type="ORF">GX51_00432</name>
</gene>
<comment type="caution">
    <text evidence="2">The sequence shown here is derived from an EMBL/GenBank/DDBJ whole genome shotgun (WGS) entry which is preliminary data.</text>
</comment>
<keyword evidence="1" id="KW-0732">Signal</keyword>
<organism evidence="2 3">
    <name type="scientific">Blastomyces parvus</name>
    <dbReference type="NCBI Taxonomy" id="2060905"/>
    <lineage>
        <taxon>Eukaryota</taxon>
        <taxon>Fungi</taxon>
        <taxon>Dikarya</taxon>
        <taxon>Ascomycota</taxon>
        <taxon>Pezizomycotina</taxon>
        <taxon>Eurotiomycetes</taxon>
        <taxon>Eurotiomycetidae</taxon>
        <taxon>Onygenales</taxon>
        <taxon>Ajellomycetaceae</taxon>
        <taxon>Blastomyces</taxon>
    </lineage>
</organism>
<dbReference type="AlphaFoldDB" id="A0A2B7XM87"/>
<proteinExistence type="predicted"/>
<protein>
    <submittedName>
        <fullName evidence="2">Uncharacterized protein</fullName>
    </submittedName>
</protein>
<feature type="signal peptide" evidence="1">
    <location>
        <begin position="1"/>
        <end position="20"/>
    </location>
</feature>
<evidence type="ECO:0000313" key="3">
    <source>
        <dbReference type="Proteomes" id="UP000224080"/>
    </source>
</evidence>
<feature type="chain" id="PRO_5012496433" evidence="1">
    <location>
        <begin position="21"/>
        <end position="143"/>
    </location>
</feature>
<dbReference type="Proteomes" id="UP000224080">
    <property type="component" value="Unassembled WGS sequence"/>
</dbReference>
<name>A0A2B7XM87_9EURO</name>
<accession>A0A2B7XM87</accession>
<dbReference type="OrthoDB" id="4175349at2759"/>
<evidence type="ECO:0000256" key="1">
    <source>
        <dbReference type="SAM" id="SignalP"/>
    </source>
</evidence>
<evidence type="ECO:0000313" key="2">
    <source>
        <dbReference type="EMBL" id="PGH09752.1"/>
    </source>
</evidence>
<dbReference type="EMBL" id="PDNC01000003">
    <property type="protein sequence ID" value="PGH09752.1"/>
    <property type="molecule type" value="Genomic_DNA"/>
</dbReference>